<reference evidence="1 4" key="3">
    <citation type="journal article" date="2017" name="Nat. Microbiol.">
        <title>Natural product diversity associated with the nematode symbionts Photorhabdus and Xenorhabdus.</title>
        <authorList>
            <person name="Tobias N.J."/>
            <person name="Wolff H."/>
            <person name="Djahanschiri B."/>
            <person name="Grundmann F."/>
            <person name="Kronenwerth M."/>
            <person name="Shi Y.M."/>
            <person name="Simonyi S."/>
            <person name="Grun P."/>
            <person name="Shapiro-Ilan D."/>
            <person name="Pidot S.J."/>
            <person name="Stinear T.P."/>
            <person name="Ebersberger I."/>
            <person name="Bode H.B."/>
        </authorList>
    </citation>
    <scope>NUCLEOTIDE SEQUENCE [LARGE SCALE GENOMIC DNA]</scope>
    <source>
        <strain evidence="1 4">DSM 17908</strain>
    </source>
</reference>
<reference evidence="3" key="2">
    <citation type="submission" date="2016-10" db="EMBL/GenBank/DDBJ databases">
        <authorList>
            <person name="Varghese N."/>
            <person name="Submissions S."/>
        </authorList>
    </citation>
    <scope>NUCLEOTIDE SEQUENCE [LARGE SCALE GENOMIC DNA]</scope>
    <source>
        <strain evidence="3">DSM 17908</strain>
    </source>
</reference>
<dbReference type="OrthoDB" id="499748at2"/>
<reference evidence="2" key="1">
    <citation type="submission" date="2016-10" db="EMBL/GenBank/DDBJ databases">
        <authorList>
            <person name="de Groot N.N."/>
        </authorList>
    </citation>
    <scope>NUCLEOTIDE SEQUENCE [LARGE SCALE GENOMIC DNA]</scope>
    <source>
        <strain evidence="2">DSM 17908</strain>
    </source>
</reference>
<proteinExistence type="predicted"/>
<sequence length="574" mass="66141">MASEPNLLSQITIAIETNSQQVAKKILHGSLLNQEYINRFFNAYFDEHGVNLDIHLESLTLDLGEIHLRDFNSLFPVKLKNELNKILLKYKSGFYQKREKQNSEEDKVSNKEFVFVNAEQLCHEKKKNYVPNQEQHITQVISDHTISGAVFSDKVKPVEAEQLIASLSKIKSISNQHEFIKNNPAINNIDKAIKQLDKLENRWVVLLAKNCLIESCLQSILSLKKPELLVAISRQLVERKNESKNNVKNKITSICTSKNKTFKVGISSGELICHALIYLEKHEALEIPEPDNHIISRIVTEINTGLVNKESVLLLFRQAKRMETPLVHWRKKIWQGISPKVKKYFSAREYQEISTNFDASKIDKDIYKTEPDTQNMVFSANSGNSKPDRLHIENKPFSIPLMLPEKQIPHEISNSGILILWPMLPALFNQLGLLEKQNFIHLQAQLSAVTVLDYLIWGNENAQAERNMLNNVLCGLSIEEKTELLPLAPEKQFIIDHWFDAVIAQLPGWKKLSRNDVRHLFLQRKGKLLVNEQGINITIQKQPFDALLTDWLWPLNVAKFPWLNHPLVIDWQYI</sequence>
<dbReference type="Pfam" id="PF19268">
    <property type="entry name" value="CIS_TMP"/>
    <property type="match status" value="1"/>
</dbReference>
<evidence type="ECO:0000313" key="2">
    <source>
        <dbReference type="EMBL" id="SFI86897.1"/>
    </source>
</evidence>
<evidence type="ECO:0000313" key="3">
    <source>
        <dbReference type="Proteomes" id="UP000198919"/>
    </source>
</evidence>
<dbReference type="Proteomes" id="UP000198919">
    <property type="component" value="Unassembled WGS sequence"/>
</dbReference>
<organism evidence="2 3">
    <name type="scientific">Xenorhabdus mauleonii</name>
    <dbReference type="NCBI Taxonomy" id="351675"/>
    <lineage>
        <taxon>Bacteria</taxon>
        <taxon>Pseudomonadati</taxon>
        <taxon>Pseudomonadota</taxon>
        <taxon>Gammaproteobacteria</taxon>
        <taxon>Enterobacterales</taxon>
        <taxon>Morganellaceae</taxon>
        <taxon>Xenorhabdus</taxon>
    </lineage>
</organism>
<accession>A0A1I3LQA3</accession>
<dbReference type="RefSeq" id="WP_092508564.1">
    <property type="nucleotide sequence ID" value="NZ_CAWNQB010000012.1"/>
</dbReference>
<dbReference type="Proteomes" id="UP000224607">
    <property type="component" value="Unassembled WGS sequence"/>
</dbReference>
<dbReference type="STRING" id="351675.SAMN05421680_10435"/>
<gene>
    <name evidence="2" type="ORF">SAMN05421680_10435</name>
    <name evidence="1" type="ORF">Xmau_00918</name>
</gene>
<protein>
    <submittedName>
        <fullName evidence="2">Uncharacterized protein</fullName>
    </submittedName>
</protein>
<keyword evidence="4" id="KW-1185">Reference proteome</keyword>
<dbReference type="InterPro" id="IPR045538">
    <property type="entry name" value="CIS_TMP"/>
</dbReference>
<dbReference type="EMBL" id="FORG01000004">
    <property type="protein sequence ID" value="SFI86897.1"/>
    <property type="molecule type" value="Genomic_DNA"/>
</dbReference>
<dbReference type="EMBL" id="NITY01000002">
    <property type="protein sequence ID" value="PHM45268.1"/>
    <property type="molecule type" value="Genomic_DNA"/>
</dbReference>
<name>A0A1I3LQA3_9GAMM</name>
<dbReference type="AlphaFoldDB" id="A0A1I3LQA3"/>
<evidence type="ECO:0000313" key="4">
    <source>
        <dbReference type="Proteomes" id="UP000224607"/>
    </source>
</evidence>
<evidence type="ECO:0000313" key="1">
    <source>
        <dbReference type="EMBL" id="PHM45268.1"/>
    </source>
</evidence>